<feature type="region of interest" description="Disordered" evidence="1">
    <location>
        <begin position="1"/>
        <end position="21"/>
    </location>
</feature>
<evidence type="ECO:0000256" key="1">
    <source>
        <dbReference type="SAM" id="MobiDB-lite"/>
    </source>
</evidence>
<feature type="compositionally biased region" description="Polar residues" evidence="1">
    <location>
        <begin position="228"/>
        <end position="237"/>
    </location>
</feature>
<reference evidence="2" key="1">
    <citation type="submission" date="2020-06" db="EMBL/GenBank/DDBJ databases">
        <authorList>
            <consortium name="Plant Systems Biology data submission"/>
        </authorList>
    </citation>
    <scope>NUCLEOTIDE SEQUENCE</scope>
    <source>
        <strain evidence="2">D6</strain>
    </source>
</reference>
<dbReference type="AlphaFoldDB" id="A0A9N8HBX6"/>
<feature type="region of interest" description="Disordered" evidence="1">
    <location>
        <begin position="175"/>
        <end position="246"/>
    </location>
</feature>
<evidence type="ECO:0000313" key="3">
    <source>
        <dbReference type="Proteomes" id="UP001153069"/>
    </source>
</evidence>
<sequence>MRTVQNLPYSPATQPYNNQNKPFNGNYEVNQPFMSNGTQPVTPTPNYGVNQECPNPVTPPGQFTQNIGTREAEVAPVANRDVSLFNAEEDDLFGVPPMGTPVQGGGLPQVPQGTTRPAPDNQYQGVVNGMASLSVRPGAPQPFAEARPQPYSAQPSYPPQVSTYLQQPANGNGYMANQGYWQSPQSQPYQHYQSTPTSPNQLPEWGQPPSNQLPSWGAQPAPVPHSYEQCTHQNSQGAEEHKSLDDHKRSVDLIREQGAGLRALRLLDETTKNDFDPYGEHPVEPTPRRGGIGSVKKAAIKEMAKNQNAKQLRKMKRLEYKNKKTEMLAESSRTVSSVRRGFDPELTSDKCQLDFDRQRDAQIKALRLINSNIF</sequence>
<feature type="region of interest" description="Disordered" evidence="1">
    <location>
        <begin position="137"/>
        <end position="161"/>
    </location>
</feature>
<feature type="compositionally biased region" description="Low complexity" evidence="1">
    <location>
        <begin position="178"/>
        <end position="196"/>
    </location>
</feature>
<evidence type="ECO:0000313" key="2">
    <source>
        <dbReference type="EMBL" id="CAB9508661.1"/>
    </source>
</evidence>
<dbReference type="EMBL" id="CAICTM010000354">
    <property type="protein sequence ID" value="CAB9508661.1"/>
    <property type="molecule type" value="Genomic_DNA"/>
</dbReference>
<feature type="compositionally biased region" description="Basic and acidic residues" evidence="1">
    <location>
        <begin position="273"/>
        <end position="287"/>
    </location>
</feature>
<comment type="caution">
    <text evidence="2">The sequence shown here is derived from an EMBL/GenBank/DDBJ whole genome shotgun (WGS) entry which is preliminary data.</text>
</comment>
<keyword evidence="3" id="KW-1185">Reference proteome</keyword>
<name>A0A9N8HBX6_9STRA</name>
<organism evidence="2 3">
    <name type="scientific">Seminavis robusta</name>
    <dbReference type="NCBI Taxonomy" id="568900"/>
    <lineage>
        <taxon>Eukaryota</taxon>
        <taxon>Sar</taxon>
        <taxon>Stramenopiles</taxon>
        <taxon>Ochrophyta</taxon>
        <taxon>Bacillariophyta</taxon>
        <taxon>Bacillariophyceae</taxon>
        <taxon>Bacillariophycidae</taxon>
        <taxon>Naviculales</taxon>
        <taxon>Naviculaceae</taxon>
        <taxon>Seminavis</taxon>
    </lineage>
</organism>
<feature type="region of interest" description="Disordered" evidence="1">
    <location>
        <begin position="273"/>
        <end position="292"/>
    </location>
</feature>
<dbReference type="Proteomes" id="UP001153069">
    <property type="component" value="Unassembled WGS sequence"/>
</dbReference>
<proteinExistence type="predicted"/>
<protein>
    <submittedName>
        <fullName evidence="2">Uncharacterized protein</fullName>
    </submittedName>
</protein>
<accession>A0A9N8HBX6</accession>
<gene>
    <name evidence="2" type="ORF">SEMRO_355_G125130.1</name>
</gene>